<dbReference type="EMBL" id="FQ790252">
    <property type="protein sequence ID" value="CCD43069.1"/>
    <property type="molecule type" value="Genomic_DNA"/>
</dbReference>
<feature type="region of interest" description="Disordered" evidence="1">
    <location>
        <begin position="81"/>
        <end position="100"/>
    </location>
</feature>
<organism evidence="2 3">
    <name type="scientific">Botryotinia fuckeliana (strain T4)</name>
    <name type="common">Noble rot fungus</name>
    <name type="synonym">Botrytis cinerea</name>
    <dbReference type="NCBI Taxonomy" id="999810"/>
    <lineage>
        <taxon>Eukaryota</taxon>
        <taxon>Fungi</taxon>
        <taxon>Dikarya</taxon>
        <taxon>Ascomycota</taxon>
        <taxon>Pezizomycotina</taxon>
        <taxon>Leotiomycetes</taxon>
        <taxon>Helotiales</taxon>
        <taxon>Sclerotiniaceae</taxon>
        <taxon>Botrytis</taxon>
    </lineage>
</organism>
<feature type="compositionally biased region" description="Polar residues" evidence="1">
    <location>
        <begin position="86"/>
        <end position="100"/>
    </location>
</feature>
<evidence type="ECO:0000256" key="1">
    <source>
        <dbReference type="SAM" id="MobiDB-lite"/>
    </source>
</evidence>
<sequence length="100" mass="11351">MTLPTVPENKQYSTRFLRHFLFTIDSTLKLIDSQTTEQRALSAVMVLYNGVNTCWFGWKKYGIENGSLGVRDAGKSKMSLEDQKMEMSTVNTDSSDFAEL</sequence>
<dbReference type="InParanoid" id="G2XQG4"/>
<evidence type="ECO:0000313" key="3">
    <source>
        <dbReference type="Proteomes" id="UP000008177"/>
    </source>
</evidence>
<dbReference type="AlphaFoldDB" id="G2XQG4"/>
<evidence type="ECO:0000313" key="2">
    <source>
        <dbReference type="EMBL" id="CCD43069.1"/>
    </source>
</evidence>
<proteinExistence type="predicted"/>
<accession>G2XQG4</accession>
<name>G2XQG4_BOTF4</name>
<dbReference type="HOGENOM" id="CLU_2305635_0_0_1"/>
<dbReference type="OrthoDB" id="3550501at2759"/>
<gene>
    <name evidence="2" type="ORF">BofuT4_P069090.1</name>
</gene>
<protein>
    <submittedName>
        <fullName evidence="2">Uncharacterized protein</fullName>
    </submittedName>
</protein>
<reference evidence="3" key="1">
    <citation type="journal article" date="2011" name="PLoS Genet.">
        <title>Genomic analysis of the necrotrophic fungal pathogens Sclerotinia sclerotiorum and Botrytis cinerea.</title>
        <authorList>
            <person name="Amselem J."/>
            <person name="Cuomo C.A."/>
            <person name="van Kan J.A."/>
            <person name="Viaud M."/>
            <person name="Benito E.P."/>
            <person name="Couloux A."/>
            <person name="Coutinho P.M."/>
            <person name="de Vries R.P."/>
            <person name="Dyer P.S."/>
            <person name="Fillinger S."/>
            <person name="Fournier E."/>
            <person name="Gout L."/>
            <person name="Hahn M."/>
            <person name="Kohn L."/>
            <person name="Lapalu N."/>
            <person name="Plummer K.M."/>
            <person name="Pradier J.M."/>
            <person name="Quevillon E."/>
            <person name="Sharon A."/>
            <person name="Simon A."/>
            <person name="ten Have A."/>
            <person name="Tudzynski B."/>
            <person name="Tudzynski P."/>
            <person name="Wincker P."/>
            <person name="Andrew M."/>
            <person name="Anthouard V."/>
            <person name="Beever R.E."/>
            <person name="Beffa R."/>
            <person name="Benoit I."/>
            <person name="Bouzid O."/>
            <person name="Brault B."/>
            <person name="Chen Z."/>
            <person name="Choquer M."/>
            <person name="Collemare J."/>
            <person name="Cotton P."/>
            <person name="Danchin E.G."/>
            <person name="Da Silva C."/>
            <person name="Gautier A."/>
            <person name="Giraud C."/>
            <person name="Giraud T."/>
            <person name="Gonzalez C."/>
            <person name="Grossetete S."/>
            <person name="Guldener U."/>
            <person name="Henrissat B."/>
            <person name="Howlett B.J."/>
            <person name="Kodira C."/>
            <person name="Kretschmer M."/>
            <person name="Lappartient A."/>
            <person name="Leroch M."/>
            <person name="Levis C."/>
            <person name="Mauceli E."/>
            <person name="Neuveglise C."/>
            <person name="Oeser B."/>
            <person name="Pearson M."/>
            <person name="Poulain J."/>
            <person name="Poussereau N."/>
            <person name="Quesneville H."/>
            <person name="Rascle C."/>
            <person name="Schumacher J."/>
            <person name="Segurens B."/>
            <person name="Sexton A."/>
            <person name="Silva E."/>
            <person name="Sirven C."/>
            <person name="Soanes D.M."/>
            <person name="Talbot N.J."/>
            <person name="Templeton M."/>
            <person name="Yandava C."/>
            <person name="Yarden O."/>
            <person name="Zeng Q."/>
            <person name="Rollins J.A."/>
            <person name="Lebrun M.H."/>
            <person name="Dickman M."/>
        </authorList>
    </citation>
    <scope>NUCLEOTIDE SEQUENCE [LARGE SCALE GENOMIC DNA]</scope>
    <source>
        <strain evidence="3">T4</strain>
    </source>
</reference>
<dbReference type="Proteomes" id="UP000008177">
    <property type="component" value="Unplaced contigs"/>
</dbReference>